<dbReference type="Proteomes" id="UP000298663">
    <property type="component" value="Unassembled WGS sequence"/>
</dbReference>
<reference evidence="2 3" key="1">
    <citation type="journal article" date="2015" name="Genome Biol.">
        <title>Comparative genomics of Steinernema reveals deeply conserved gene regulatory networks.</title>
        <authorList>
            <person name="Dillman A.R."/>
            <person name="Macchietto M."/>
            <person name="Porter C.F."/>
            <person name="Rogers A."/>
            <person name="Williams B."/>
            <person name="Antoshechkin I."/>
            <person name="Lee M.M."/>
            <person name="Goodwin Z."/>
            <person name="Lu X."/>
            <person name="Lewis E.E."/>
            <person name="Goodrich-Blair H."/>
            <person name="Stock S.P."/>
            <person name="Adams B.J."/>
            <person name="Sternberg P.W."/>
            <person name="Mortazavi A."/>
        </authorList>
    </citation>
    <scope>NUCLEOTIDE SEQUENCE [LARGE SCALE GENOMIC DNA]</scope>
    <source>
        <strain evidence="2 3">ALL</strain>
    </source>
</reference>
<gene>
    <name evidence="2" type="ORF">L596_018692</name>
</gene>
<reference evidence="2 3" key="2">
    <citation type="journal article" date="2019" name="G3 (Bethesda)">
        <title>Hybrid Assembly of the Genome of the Entomopathogenic Nematode Steinernema carpocapsae Identifies the X-Chromosome.</title>
        <authorList>
            <person name="Serra L."/>
            <person name="Macchietto M."/>
            <person name="Macias-Munoz A."/>
            <person name="McGill C.J."/>
            <person name="Rodriguez I.M."/>
            <person name="Rodriguez B."/>
            <person name="Murad R."/>
            <person name="Mortazavi A."/>
        </authorList>
    </citation>
    <scope>NUCLEOTIDE SEQUENCE [LARGE SCALE GENOMIC DNA]</scope>
    <source>
        <strain evidence="2 3">ALL</strain>
    </source>
</reference>
<sequence length="78" mass="9149">MDIRKSAVSQESRSNSDFQDIQNAKLILSTAEKRAKRKFRAEICINFVHSLSKYSGNQRKQRKCTTRRIQVSNPQKRH</sequence>
<protein>
    <submittedName>
        <fullName evidence="2">Uncharacterized protein</fullName>
    </submittedName>
</protein>
<accession>A0A4U5N5V5</accession>
<evidence type="ECO:0000313" key="2">
    <source>
        <dbReference type="EMBL" id="TKR77780.1"/>
    </source>
</evidence>
<name>A0A4U5N5V5_STECR</name>
<evidence type="ECO:0000313" key="3">
    <source>
        <dbReference type="Proteomes" id="UP000298663"/>
    </source>
</evidence>
<organism evidence="2 3">
    <name type="scientific">Steinernema carpocapsae</name>
    <name type="common">Entomopathogenic nematode</name>
    <dbReference type="NCBI Taxonomy" id="34508"/>
    <lineage>
        <taxon>Eukaryota</taxon>
        <taxon>Metazoa</taxon>
        <taxon>Ecdysozoa</taxon>
        <taxon>Nematoda</taxon>
        <taxon>Chromadorea</taxon>
        <taxon>Rhabditida</taxon>
        <taxon>Tylenchina</taxon>
        <taxon>Panagrolaimomorpha</taxon>
        <taxon>Strongyloidoidea</taxon>
        <taxon>Steinernematidae</taxon>
        <taxon>Steinernema</taxon>
    </lineage>
</organism>
<proteinExistence type="predicted"/>
<evidence type="ECO:0000256" key="1">
    <source>
        <dbReference type="SAM" id="MobiDB-lite"/>
    </source>
</evidence>
<comment type="caution">
    <text evidence="2">The sequence shown here is derived from an EMBL/GenBank/DDBJ whole genome shotgun (WGS) entry which is preliminary data.</text>
</comment>
<keyword evidence="3" id="KW-1185">Reference proteome</keyword>
<feature type="region of interest" description="Disordered" evidence="1">
    <location>
        <begin position="56"/>
        <end position="78"/>
    </location>
</feature>
<feature type="compositionally biased region" description="Polar residues" evidence="1">
    <location>
        <begin position="67"/>
        <end position="78"/>
    </location>
</feature>
<dbReference type="EMBL" id="AZBU02000005">
    <property type="protein sequence ID" value="TKR77780.1"/>
    <property type="molecule type" value="Genomic_DNA"/>
</dbReference>
<dbReference type="AlphaFoldDB" id="A0A4U5N5V5"/>